<dbReference type="InterPro" id="IPR052733">
    <property type="entry name" value="Chloroplast_QOR"/>
</dbReference>
<name>A0A8J4M1W8_9BACL</name>
<dbReference type="GO" id="GO:0016491">
    <property type="term" value="F:oxidoreductase activity"/>
    <property type="evidence" value="ECO:0007669"/>
    <property type="project" value="InterPro"/>
</dbReference>
<dbReference type="PANTHER" id="PTHR44013:SF1">
    <property type="entry name" value="ZINC-TYPE ALCOHOL DEHYDROGENASE-LIKE PROTEIN C16A3.02C"/>
    <property type="match status" value="1"/>
</dbReference>
<dbReference type="SUPFAM" id="SSF50129">
    <property type="entry name" value="GroES-like"/>
    <property type="match status" value="1"/>
</dbReference>
<dbReference type="InterPro" id="IPR020843">
    <property type="entry name" value="ER"/>
</dbReference>
<dbReference type="InterPro" id="IPR013154">
    <property type="entry name" value="ADH-like_N"/>
</dbReference>
<dbReference type="SMART" id="SM00829">
    <property type="entry name" value="PKS_ER"/>
    <property type="match status" value="1"/>
</dbReference>
<comment type="caution">
    <text evidence="2">The sequence shown here is derived from an EMBL/GenBank/DDBJ whole genome shotgun (WGS) entry which is preliminary data.</text>
</comment>
<dbReference type="AlphaFoldDB" id="A0A8J4M1W8"/>
<dbReference type="RefSeq" id="WP_213411885.1">
    <property type="nucleotide sequence ID" value="NZ_BOVK01000023.1"/>
</dbReference>
<evidence type="ECO:0000313" key="2">
    <source>
        <dbReference type="EMBL" id="GIQ69079.1"/>
    </source>
</evidence>
<sequence length="312" mass="34085">MKAIVMNDFGNPEILKEQAVSSPQIHDDQVLVEMYATSINPVDTNIRGGRVKEAFPVHQFPHILGLDVAGVVTEVGAKVSHLKPGDRVYGLGSSGSYAEYAVAEQSMLAKLSPDIPFHIAGALPAVALTAWHSLFVYGSLQPGERCLIHAGAGGVGHVAIQMAKHAGAYVITTASARNHDLVKELGADEAIDYQTDDFSELIHEVDLVLDAVIGADQEKNFKVLRNGGRVVSIVTPNISELAQACQVNAKFVVVQPTRDELEEIERWVREQKLHVHIDHIFPLTETALIEAHRKIETKHARGKLVVRIKNEE</sequence>
<proteinExistence type="predicted"/>
<dbReference type="Gene3D" id="3.40.50.720">
    <property type="entry name" value="NAD(P)-binding Rossmann-like Domain"/>
    <property type="match status" value="1"/>
</dbReference>
<accession>A0A8J4M1W8</accession>
<dbReference type="Pfam" id="PF13602">
    <property type="entry name" value="ADH_zinc_N_2"/>
    <property type="match status" value="1"/>
</dbReference>
<reference evidence="2" key="1">
    <citation type="submission" date="2021-04" db="EMBL/GenBank/DDBJ databases">
        <title>Draft genome sequence of Xylanibacillus composti strain K13.</title>
        <authorList>
            <person name="Uke A."/>
            <person name="Chhe C."/>
            <person name="Baramee S."/>
            <person name="Kosugi A."/>
        </authorList>
    </citation>
    <scope>NUCLEOTIDE SEQUENCE</scope>
    <source>
        <strain evidence="2">K13</strain>
    </source>
</reference>
<dbReference type="PROSITE" id="PS01162">
    <property type="entry name" value="QOR_ZETA_CRYSTAL"/>
    <property type="match status" value="1"/>
</dbReference>
<keyword evidence="3" id="KW-1185">Reference proteome</keyword>
<gene>
    <name evidence="2" type="ORF">XYCOK13_19030</name>
</gene>
<dbReference type="Pfam" id="PF08240">
    <property type="entry name" value="ADH_N"/>
    <property type="match status" value="1"/>
</dbReference>
<evidence type="ECO:0000259" key="1">
    <source>
        <dbReference type="SMART" id="SM00829"/>
    </source>
</evidence>
<evidence type="ECO:0000313" key="3">
    <source>
        <dbReference type="Proteomes" id="UP000677918"/>
    </source>
</evidence>
<dbReference type="EMBL" id="BOVK01000023">
    <property type="protein sequence ID" value="GIQ69079.1"/>
    <property type="molecule type" value="Genomic_DNA"/>
</dbReference>
<organism evidence="2 3">
    <name type="scientific">Xylanibacillus composti</name>
    <dbReference type="NCBI Taxonomy" id="1572762"/>
    <lineage>
        <taxon>Bacteria</taxon>
        <taxon>Bacillati</taxon>
        <taxon>Bacillota</taxon>
        <taxon>Bacilli</taxon>
        <taxon>Bacillales</taxon>
        <taxon>Paenibacillaceae</taxon>
        <taxon>Xylanibacillus</taxon>
    </lineage>
</organism>
<protein>
    <submittedName>
        <fullName evidence="2">NADPH:quinone reductase</fullName>
    </submittedName>
</protein>
<dbReference type="InterPro" id="IPR036291">
    <property type="entry name" value="NAD(P)-bd_dom_sf"/>
</dbReference>
<dbReference type="Proteomes" id="UP000677918">
    <property type="component" value="Unassembled WGS sequence"/>
</dbReference>
<dbReference type="InterPro" id="IPR002364">
    <property type="entry name" value="Quin_OxRdtase/zeta-crystal_CS"/>
</dbReference>
<dbReference type="SUPFAM" id="SSF51735">
    <property type="entry name" value="NAD(P)-binding Rossmann-fold domains"/>
    <property type="match status" value="1"/>
</dbReference>
<dbReference type="InterPro" id="IPR011032">
    <property type="entry name" value="GroES-like_sf"/>
</dbReference>
<dbReference type="GO" id="GO:0008270">
    <property type="term" value="F:zinc ion binding"/>
    <property type="evidence" value="ECO:0007669"/>
    <property type="project" value="InterPro"/>
</dbReference>
<dbReference type="Gene3D" id="3.90.180.10">
    <property type="entry name" value="Medium-chain alcohol dehydrogenases, catalytic domain"/>
    <property type="match status" value="1"/>
</dbReference>
<feature type="domain" description="Enoyl reductase (ER)" evidence="1">
    <location>
        <begin position="7"/>
        <end position="306"/>
    </location>
</feature>
<dbReference type="PANTHER" id="PTHR44013">
    <property type="entry name" value="ZINC-TYPE ALCOHOL DEHYDROGENASE-LIKE PROTEIN C16A3.02C"/>
    <property type="match status" value="1"/>
</dbReference>
<dbReference type="CDD" id="cd05289">
    <property type="entry name" value="MDR_like_2"/>
    <property type="match status" value="1"/>
</dbReference>